<comment type="caution">
    <text evidence="1">The sequence shown here is derived from an EMBL/GenBank/DDBJ whole genome shotgun (WGS) entry which is preliminary data.</text>
</comment>
<feature type="non-terminal residue" evidence="1">
    <location>
        <position position="73"/>
    </location>
</feature>
<name>X1H5A4_9ZZZZ</name>
<proteinExistence type="predicted"/>
<sequence>MIKKRILSTLTIFLLIFISVTFLIPSDLVAETRKFRVEDGHYDEQKVWVESGHFQDTWVDTSHNVLVASGYFQ</sequence>
<protein>
    <submittedName>
        <fullName evidence="1">Uncharacterized protein</fullName>
    </submittedName>
</protein>
<evidence type="ECO:0000313" key="1">
    <source>
        <dbReference type="EMBL" id="GAH49019.1"/>
    </source>
</evidence>
<dbReference type="EMBL" id="BARU01023068">
    <property type="protein sequence ID" value="GAH49019.1"/>
    <property type="molecule type" value="Genomic_DNA"/>
</dbReference>
<dbReference type="AlphaFoldDB" id="X1H5A4"/>
<accession>X1H5A4</accession>
<organism evidence="1">
    <name type="scientific">marine sediment metagenome</name>
    <dbReference type="NCBI Taxonomy" id="412755"/>
    <lineage>
        <taxon>unclassified sequences</taxon>
        <taxon>metagenomes</taxon>
        <taxon>ecological metagenomes</taxon>
    </lineage>
</organism>
<reference evidence="1" key="1">
    <citation type="journal article" date="2014" name="Front. Microbiol.">
        <title>High frequency of phylogenetically diverse reductive dehalogenase-homologous genes in deep subseafloor sedimentary metagenomes.</title>
        <authorList>
            <person name="Kawai M."/>
            <person name="Futagami T."/>
            <person name="Toyoda A."/>
            <person name="Takaki Y."/>
            <person name="Nishi S."/>
            <person name="Hori S."/>
            <person name="Arai W."/>
            <person name="Tsubouchi T."/>
            <person name="Morono Y."/>
            <person name="Uchiyama I."/>
            <person name="Ito T."/>
            <person name="Fujiyama A."/>
            <person name="Inagaki F."/>
            <person name="Takami H."/>
        </authorList>
    </citation>
    <scope>NUCLEOTIDE SEQUENCE</scope>
    <source>
        <strain evidence="1">Expedition CK06-06</strain>
    </source>
</reference>
<gene>
    <name evidence="1" type="ORF">S03H2_37473</name>
</gene>